<evidence type="ECO:0000313" key="2">
    <source>
        <dbReference type="Proteomes" id="UP000807025"/>
    </source>
</evidence>
<keyword evidence="2" id="KW-1185">Reference proteome</keyword>
<accession>A0A9P5ZNU3</accession>
<sequence length="212" mass="22796">MSGTMSQKSVPASSTCQWVNVSKTVGLVRRDEGFDAAGTGTWSSKNKIKFSYCSTVGGGGVADVATHIQRKGFPIAWSVHIVAANPTFLNRDAWDGWNGLMMRSWCRQAHTLGGVQSTLYAINIWLLQLLQWNAVGEANRQQEMRGRTCGHKGGNGGWEAACKCNIGEGEAAAGDVDVNCSGETGQAMGELKPWDAATVDMWIAKEGGQTFY</sequence>
<reference evidence="1" key="1">
    <citation type="submission" date="2020-11" db="EMBL/GenBank/DDBJ databases">
        <authorList>
            <consortium name="DOE Joint Genome Institute"/>
            <person name="Ahrendt S."/>
            <person name="Riley R."/>
            <person name="Andreopoulos W."/>
            <person name="Labutti K."/>
            <person name="Pangilinan J."/>
            <person name="Ruiz-Duenas F.J."/>
            <person name="Barrasa J.M."/>
            <person name="Sanchez-Garcia M."/>
            <person name="Camarero S."/>
            <person name="Miyauchi S."/>
            <person name="Serrano A."/>
            <person name="Linde D."/>
            <person name="Babiker R."/>
            <person name="Drula E."/>
            <person name="Ayuso-Fernandez I."/>
            <person name="Pacheco R."/>
            <person name="Padilla G."/>
            <person name="Ferreira P."/>
            <person name="Barriuso J."/>
            <person name="Kellner H."/>
            <person name="Castanera R."/>
            <person name="Alfaro M."/>
            <person name="Ramirez L."/>
            <person name="Pisabarro A.G."/>
            <person name="Kuo A."/>
            <person name="Tritt A."/>
            <person name="Lipzen A."/>
            <person name="He G."/>
            <person name="Yan M."/>
            <person name="Ng V."/>
            <person name="Cullen D."/>
            <person name="Martin F."/>
            <person name="Rosso M.-N."/>
            <person name="Henrissat B."/>
            <person name="Hibbett D."/>
            <person name="Martinez A.T."/>
            <person name="Grigoriev I.V."/>
        </authorList>
    </citation>
    <scope>NUCLEOTIDE SEQUENCE</scope>
    <source>
        <strain evidence="1">ATCC 90797</strain>
    </source>
</reference>
<gene>
    <name evidence="1" type="ORF">BDN71DRAFT_1435603</name>
</gene>
<proteinExistence type="predicted"/>
<protein>
    <submittedName>
        <fullName evidence="1">Uncharacterized protein</fullName>
    </submittedName>
</protein>
<dbReference type="Proteomes" id="UP000807025">
    <property type="component" value="Unassembled WGS sequence"/>
</dbReference>
<dbReference type="EMBL" id="MU154681">
    <property type="protein sequence ID" value="KAF9489151.1"/>
    <property type="molecule type" value="Genomic_DNA"/>
</dbReference>
<comment type="caution">
    <text evidence="1">The sequence shown here is derived from an EMBL/GenBank/DDBJ whole genome shotgun (WGS) entry which is preliminary data.</text>
</comment>
<name>A0A9P5ZNU3_PLEER</name>
<evidence type="ECO:0000313" key="1">
    <source>
        <dbReference type="EMBL" id="KAF9489151.1"/>
    </source>
</evidence>
<organism evidence="1 2">
    <name type="scientific">Pleurotus eryngii</name>
    <name type="common">Boletus of the steppes</name>
    <dbReference type="NCBI Taxonomy" id="5323"/>
    <lineage>
        <taxon>Eukaryota</taxon>
        <taxon>Fungi</taxon>
        <taxon>Dikarya</taxon>
        <taxon>Basidiomycota</taxon>
        <taxon>Agaricomycotina</taxon>
        <taxon>Agaricomycetes</taxon>
        <taxon>Agaricomycetidae</taxon>
        <taxon>Agaricales</taxon>
        <taxon>Pleurotineae</taxon>
        <taxon>Pleurotaceae</taxon>
        <taxon>Pleurotus</taxon>
    </lineage>
</organism>
<dbReference type="AlphaFoldDB" id="A0A9P5ZNU3"/>